<feature type="signal peptide" evidence="1">
    <location>
        <begin position="1"/>
        <end position="33"/>
    </location>
</feature>
<dbReference type="Proteomes" id="UP000017836">
    <property type="component" value="Unassembled WGS sequence"/>
</dbReference>
<gene>
    <name evidence="2" type="ORF">AMTR_s00023p00178080</name>
</gene>
<proteinExistence type="predicted"/>
<sequence>MRRRRRRRRRERVKSQRTHSLTLWLLPTLPVCASPLPSISDLYCDATRQLSEAITLTLNPPTMSSISSWLSTYVYLGV</sequence>
<evidence type="ECO:0000313" key="2">
    <source>
        <dbReference type="EMBL" id="ERM95641.1"/>
    </source>
</evidence>
<dbReference type="EMBL" id="KI397474">
    <property type="protein sequence ID" value="ERM95641.1"/>
    <property type="molecule type" value="Genomic_DNA"/>
</dbReference>
<evidence type="ECO:0008006" key="4">
    <source>
        <dbReference type="Google" id="ProtNLM"/>
    </source>
</evidence>
<name>W1NJK6_AMBTC</name>
<evidence type="ECO:0000313" key="3">
    <source>
        <dbReference type="Proteomes" id="UP000017836"/>
    </source>
</evidence>
<reference evidence="3" key="1">
    <citation type="journal article" date="2013" name="Science">
        <title>The Amborella genome and the evolution of flowering plants.</title>
        <authorList>
            <consortium name="Amborella Genome Project"/>
        </authorList>
    </citation>
    <scope>NUCLEOTIDE SEQUENCE [LARGE SCALE GENOMIC DNA]</scope>
</reference>
<accession>W1NJK6</accession>
<protein>
    <recommendedName>
        <fullName evidence="4">Secreted protein</fullName>
    </recommendedName>
</protein>
<organism evidence="2 3">
    <name type="scientific">Amborella trichopoda</name>
    <dbReference type="NCBI Taxonomy" id="13333"/>
    <lineage>
        <taxon>Eukaryota</taxon>
        <taxon>Viridiplantae</taxon>
        <taxon>Streptophyta</taxon>
        <taxon>Embryophyta</taxon>
        <taxon>Tracheophyta</taxon>
        <taxon>Spermatophyta</taxon>
        <taxon>Magnoliopsida</taxon>
        <taxon>Amborellales</taxon>
        <taxon>Amborellaceae</taxon>
        <taxon>Amborella</taxon>
    </lineage>
</organism>
<keyword evidence="1" id="KW-0732">Signal</keyword>
<feature type="chain" id="PRO_5004807719" description="Secreted protein" evidence="1">
    <location>
        <begin position="34"/>
        <end position="78"/>
    </location>
</feature>
<dbReference type="Gramene" id="ERM95641">
    <property type="protein sequence ID" value="ERM95641"/>
    <property type="gene ID" value="AMTR_s00023p00178080"/>
</dbReference>
<evidence type="ECO:0000256" key="1">
    <source>
        <dbReference type="SAM" id="SignalP"/>
    </source>
</evidence>
<keyword evidence="3" id="KW-1185">Reference proteome</keyword>
<dbReference type="HOGENOM" id="CLU_2625249_0_0_1"/>
<dbReference type="AlphaFoldDB" id="W1NJK6"/>